<comment type="caution">
    <text evidence="10">The sequence shown here is derived from an EMBL/GenBank/DDBJ whole genome shotgun (WGS) entry which is preliminary data.</text>
</comment>
<keyword evidence="6" id="KW-0378">Hydrolase</keyword>
<dbReference type="EMBL" id="CAXLJM020000024">
    <property type="protein sequence ID" value="CAL8090309.1"/>
    <property type="molecule type" value="Genomic_DNA"/>
</dbReference>
<evidence type="ECO:0000256" key="6">
    <source>
        <dbReference type="ARBA" id="ARBA00022801"/>
    </source>
</evidence>
<comment type="subcellular location">
    <subcellularLocation>
        <location evidence="2">Nucleus</location>
    </subcellularLocation>
</comment>
<evidence type="ECO:0000256" key="1">
    <source>
        <dbReference type="ARBA" id="ARBA00001968"/>
    </source>
</evidence>
<comment type="similarity">
    <text evidence="3">Belongs to the HARBI1 family.</text>
</comment>
<sequence>MAMESTETDTMEAVLDLSPEEARTYSMILDAASTLPKNDPRFALTLTFTWWLLHRRRRLEQQRVRRRQFFRRMRRLIFLRWHMQRNTLSGVVAASGENDMAEQDELSVVPEKRLWVRKDRNDDFWTKIDQNLINPGAFRKYFHMSRETFDYVYDELAEQLQKSNTSMRDSLPGKKRLAATIYRMATNAEYIKVANLFGIGKSTTTSLVRDVCEVIVANLKDKFLTFAGEGTSKEEMRKRVEDSAQILGIPRVIGVLGSIDVLIIGSSWDWSENSPYISSYHKSYAVIFQAVVDAEGRFSHVSAGSPSSLTNKQALEQCGLQEEFLQKFAPDADEEVMPARLVADESFSTSKPSANGGDENEKSSEEINDAIKSQWILTSEDVDKESQDENERQLMEEKIIQVRSVFDDAVLRAKSRWKIFHGKSGKINFSADAFEKIALACCILHNICEIQGDEIDPNWGSDIGPEVFNRDGYPKETPAAMSMEVEDENEDFHDIADMEGDQDASLPASVLSTDEDVMKEFL</sequence>
<name>A0ABP1Q5Y9_9HEXA</name>
<dbReference type="InterPro" id="IPR027806">
    <property type="entry name" value="HARBI1_dom"/>
</dbReference>
<organism evidence="10 11">
    <name type="scientific">Orchesella dallaii</name>
    <dbReference type="NCBI Taxonomy" id="48710"/>
    <lineage>
        <taxon>Eukaryota</taxon>
        <taxon>Metazoa</taxon>
        <taxon>Ecdysozoa</taxon>
        <taxon>Arthropoda</taxon>
        <taxon>Hexapoda</taxon>
        <taxon>Collembola</taxon>
        <taxon>Entomobryomorpha</taxon>
        <taxon>Entomobryoidea</taxon>
        <taxon>Orchesellidae</taxon>
        <taxon>Orchesellinae</taxon>
        <taxon>Orchesella</taxon>
    </lineage>
</organism>
<dbReference type="Pfam" id="PF13359">
    <property type="entry name" value="DDE_Tnp_4"/>
    <property type="match status" value="1"/>
</dbReference>
<evidence type="ECO:0000256" key="4">
    <source>
        <dbReference type="ARBA" id="ARBA00022722"/>
    </source>
</evidence>
<keyword evidence="5" id="KW-0479">Metal-binding</keyword>
<evidence type="ECO:0000256" key="3">
    <source>
        <dbReference type="ARBA" id="ARBA00006958"/>
    </source>
</evidence>
<feature type="domain" description="DDE Tnp4" evidence="9">
    <location>
        <begin position="276"/>
        <end position="446"/>
    </location>
</feature>
<evidence type="ECO:0000259" key="9">
    <source>
        <dbReference type="Pfam" id="PF13359"/>
    </source>
</evidence>
<evidence type="ECO:0000256" key="7">
    <source>
        <dbReference type="ARBA" id="ARBA00023242"/>
    </source>
</evidence>
<keyword evidence="4" id="KW-0540">Nuclease</keyword>
<evidence type="ECO:0000313" key="10">
    <source>
        <dbReference type="EMBL" id="CAL8090309.1"/>
    </source>
</evidence>
<evidence type="ECO:0000256" key="5">
    <source>
        <dbReference type="ARBA" id="ARBA00022723"/>
    </source>
</evidence>
<reference evidence="10 11" key="1">
    <citation type="submission" date="2024-08" db="EMBL/GenBank/DDBJ databases">
        <authorList>
            <person name="Cucini C."/>
            <person name="Frati F."/>
        </authorList>
    </citation>
    <scope>NUCLEOTIDE SEQUENCE [LARGE SCALE GENOMIC DNA]</scope>
</reference>
<evidence type="ECO:0000313" key="11">
    <source>
        <dbReference type="Proteomes" id="UP001642540"/>
    </source>
</evidence>
<dbReference type="PANTHER" id="PTHR22930:SF236">
    <property type="entry name" value="PROTEIN ALP1-LIKE-RELATED"/>
    <property type="match status" value="1"/>
</dbReference>
<dbReference type="InterPro" id="IPR045249">
    <property type="entry name" value="HARBI1-like"/>
</dbReference>
<keyword evidence="7" id="KW-0539">Nucleus</keyword>
<feature type="region of interest" description="Disordered" evidence="8">
    <location>
        <begin position="346"/>
        <end position="365"/>
    </location>
</feature>
<dbReference type="PANTHER" id="PTHR22930">
    <property type="match status" value="1"/>
</dbReference>
<gene>
    <name evidence="10" type="ORF">ODALV1_LOCUS7604</name>
</gene>
<proteinExistence type="inferred from homology"/>
<protein>
    <recommendedName>
        <fullName evidence="9">DDE Tnp4 domain-containing protein</fullName>
    </recommendedName>
</protein>
<evidence type="ECO:0000256" key="2">
    <source>
        <dbReference type="ARBA" id="ARBA00004123"/>
    </source>
</evidence>
<keyword evidence="11" id="KW-1185">Reference proteome</keyword>
<comment type="cofactor">
    <cofactor evidence="1">
        <name>a divalent metal cation</name>
        <dbReference type="ChEBI" id="CHEBI:60240"/>
    </cofactor>
</comment>
<evidence type="ECO:0000256" key="8">
    <source>
        <dbReference type="SAM" id="MobiDB-lite"/>
    </source>
</evidence>
<dbReference type="Proteomes" id="UP001642540">
    <property type="component" value="Unassembled WGS sequence"/>
</dbReference>
<accession>A0ABP1Q5Y9</accession>